<dbReference type="EMBL" id="JAAARO010000021">
    <property type="protein sequence ID" value="KAF5728175.1"/>
    <property type="molecule type" value="Genomic_DNA"/>
</dbReference>
<gene>
    <name evidence="1" type="ORF">HS088_TW21G00318</name>
</gene>
<accession>A0A7J7C2L8</accession>
<comment type="caution">
    <text evidence="1">The sequence shown here is derived from an EMBL/GenBank/DDBJ whole genome shotgun (WGS) entry which is preliminary data.</text>
</comment>
<dbReference type="InParanoid" id="A0A7J7C2L8"/>
<dbReference type="AlphaFoldDB" id="A0A7J7C2L8"/>
<evidence type="ECO:0000313" key="2">
    <source>
        <dbReference type="Proteomes" id="UP000593562"/>
    </source>
</evidence>
<reference evidence="1 2" key="1">
    <citation type="journal article" date="2020" name="Nat. Commun.">
        <title>Genome of Tripterygium wilfordii and identification of cytochrome P450 involved in triptolide biosynthesis.</title>
        <authorList>
            <person name="Tu L."/>
            <person name="Su P."/>
            <person name="Zhang Z."/>
            <person name="Gao L."/>
            <person name="Wang J."/>
            <person name="Hu T."/>
            <person name="Zhou J."/>
            <person name="Zhang Y."/>
            <person name="Zhao Y."/>
            <person name="Liu Y."/>
            <person name="Song Y."/>
            <person name="Tong Y."/>
            <person name="Lu Y."/>
            <person name="Yang J."/>
            <person name="Xu C."/>
            <person name="Jia M."/>
            <person name="Peters R.J."/>
            <person name="Huang L."/>
            <person name="Gao W."/>
        </authorList>
    </citation>
    <scope>NUCLEOTIDE SEQUENCE [LARGE SCALE GENOMIC DNA]</scope>
    <source>
        <strain evidence="2">cv. XIE 37</strain>
        <tissue evidence="1">Leaf</tissue>
    </source>
</reference>
<evidence type="ECO:0000313" key="1">
    <source>
        <dbReference type="EMBL" id="KAF5728175.1"/>
    </source>
</evidence>
<keyword evidence="2" id="KW-1185">Reference proteome</keyword>
<protein>
    <submittedName>
        <fullName evidence="1">Uncharacterized protein</fullName>
    </submittedName>
</protein>
<sequence>MVLILVITASNNILLRIKKKIFNMQSHKKSEGRPQKLEDIDASESNLRWYGQILIHHRPKIRSLITNKKIENTNIYRGRKKMRSLVTTASKIGEPSLQQKI</sequence>
<proteinExistence type="predicted"/>
<name>A0A7J7C2L8_TRIWF</name>
<organism evidence="1 2">
    <name type="scientific">Tripterygium wilfordii</name>
    <name type="common">Thunder God vine</name>
    <dbReference type="NCBI Taxonomy" id="458696"/>
    <lineage>
        <taxon>Eukaryota</taxon>
        <taxon>Viridiplantae</taxon>
        <taxon>Streptophyta</taxon>
        <taxon>Embryophyta</taxon>
        <taxon>Tracheophyta</taxon>
        <taxon>Spermatophyta</taxon>
        <taxon>Magnoliopsida</taxon>
        <taxon>eudicotyledons</taxon>
        <taxon>Gunneridae</taxon>
        <taxon>Pentapetalae</taxon>
        <taxon>rosids</taxon>
        <taxon>fabids</taxon>
        <taxon>Celastrales</taxon>
        <taxon>Celastraceae</taxon>
        <taxon>Tripterygium</taxon>
    </lineage>
</organism>
<dbReference type="Proteomes" id="UP000593562">
    <property type="component" value="Unassembled WGS sequence"/>
</dbReference>